<accession>A0A6J4RDC6</accession>
<feature type="region of interest" description="Disordered" evidence="1">
    <location>
        <begin position="90"/>
        <end position="254"/>
    </location>
</feature>
<feature type="compositionally biased region" description="Basic residues" evidence="1">
    <location>
        <begin position="120"/>
        <end position="139"/>
    </location>
</feature>
<feature type="compositionally biased region" description="Low complexity" evidence="1">
    <location>
        <begin position="236"/>
        <end position="248"/>
    </location>
</feature>
<feature type="compositionally biased region" description="Basic residues" evidence="1">
    <location>
        <begin position="208"/>
        <end position="218"/>
    </location>
</feature>
<gene>
    <name evidence="2" type="ORF">AVDCRST_MAG05-541</name>
</gene>
<sequence length="254" mass="27893">GQLFPGRVGGRRKADVQILHQPGVSGAGALSAVLFCGVRGRAHEGGGHTRLRLRGRLHRFPVRVGAVAGGHDGRGLHGLLHSQRLRERLRPAAHARRSKSVRDHPGLHARLDRAGLHDGRARHRARARDRHAHKRRVRLFRPDRPRPPRQHRGDPLRCGHRDDAAYPAGGAGDPDAHLPRAVPRAGLRPAEPADGLDRDGRPPEPVHRHPRRRPRLPGRRPAERPPGLRHKRGPDTGPLPLGRLRTPPGGEGGI</sequence>
<feature type="non-terminal residue" evidence="2">
    <location>
        <position position="1"/>
    </location>
</feature>
<proteinExistence type="predicted"/>
<evidence type="ECO:0000313" key="2">
    <source>
        <dbReference type="EMBL" id="CAA9470825.1"/>
    </source>
</evidence>
<organism evidence="2">
    <name type="scientific">uncultured Rubrobacteraceae bacterium</name>
    <dbReference type="NCBI Taxonomy" id="349277"/>
    <lineage>
        <taxon>Bacteria</taxon>
        <taxon>Bacillati</taxon>
        <taxon>Actinomycetota</taxon>
        <taxon>Rubrobacteria</taxon>
        <taxon>Rubrobacterales</taxon>
        <taxon>Rubrobacteraceae</taxon>
        <taxon>environmental samples</taxon>
    </lineage>
</organism>
<reference evidence="2" key="1">
    <citation type="submission" date="2020-02" db="EMBL/GenBank/DDBJ databases">
        <authorList>
            <person name="Meier V. D."/>
        </authorList>
    </citation>
    <scope>NUCLEOTIDE SEQUENCE</scope>
    <source>
        <strain evidence="2">AVDCRST_MAG05</strain>
    </source>
</reference>
<feature type="compositionally biased region" description="Basic and acidic residues" evidence="1">
    <location>
        <begin position="195"/>
        <end position="207"/>
    </location>
</feature>
<name>A0A6J4RDC6_9ACTN</name>
<dbReference type="AlphaFoldDB" id="A0A6J4RDC6"/>
<protein>
    <submittedName>
        <fullName evidence="2">Uncharacterized protein</fullName>
    </submittedName>
</protein>
<dbReference type="EMBL" id="CADCVM010000063">
    <property type="protein sequence ID" value="CAA9470825.1"/>
    <property type="molecule type" value="Genomic_DNA"/>
</dbReference>
<feature type="compositionally biased region" description="Basic and acidic residues" evidence="1">
    <location>
        <begin position="140"/>
        <end position="164"/>
    </location>
</feature>
<evidence type="ECO:0000256" key="1">
    <source>
        <dbReference type="SAM" id="MobiDB-lite"/>
    </source>
</evidence>
<feature type="compositionally biased region" description="Basic and acidic residues" evidence="1">
    <location>
        <begin position="100"/>
        <end position="119"/>
    </location>
</feature>
<feature type="non-terminal residue" evidence="2">
    <location>
        <position position="254"/>
    </location>
</feature>